<comment type="caution">
    <text evidence="2">The sequence shown here is derived from an EMBL/GenBank/DDBJ whole genome shotgun (WGS) entry which is preliminary data.</text>
</comment>
<feature type="domain" description="SRR1-like" evidence="1">
    <location>
        <begin position="224"/>
        <end position="320"/>
    </location>
</feature>
<proteinExistence type="predicted"/>
<reference evidence="2" key="1">
    <citation type="submission" date="2020-05" db="EMBL/GenBank/DDBJ databases">
        <title>Mycena genomes resolve the evolution of fungal bioluminescence.</title>
        <authorList>
            <person name="Tsai I.J."/>
        </authorList>
    </citation>
    <scope>NUCLEOTIDE SEQUENCE</scope>
    <source>
        <strain evidence="2">110903Hualien_Pintung</strain>
    </source>
</reference>
<dbReference type="Proteomes" id="UP000613580">
    <property type="component" value="Unassembled WGS sequence"/>
</dbReference>
<organism evidence="2 3">
    <name type="scientific">Mycena chlorophos</name>
    <name type="common">Agaric fungus</name>
    <name type="synonym">Agaricus chlorophos</name>
    <dbReference type="NCBI Taxonomy" id="658473"/>
    <lineage>
        <taxon>Eukaryota</taxon>
        <taxon>Fungi</taxon>
        <taxon>Dikarya</taxon>
        <taxon>Basidiomycota</taxon>
        <taxon>Agaricomycotina</taxon>
        <taxon>Agaricomycetes</taxon>
        <taxon>Agaricomycetidae</taxon>
        <taxon>Agaricales</taxon>
        <taxon>Marasmiineae</taxon>
        <taxon>Mycenaceae</taxon>
        <taxon>Mycena</taxon>
    </lineage>
</organism>
<evidence type="ECO:0000313" key="3">
    <source>
        <dbReference type="Proteomes" id="UP000613580"/>
    </source>
</evidence>
<dbReference type="AlphaFoldDB" id="A0A8H6WI30"/>
<dbReference type="OrthoDB" id="3033577at2759"/>
<protein>
    <submittedName>
        <fullName evidence="2">SRR1 domain-containing protein</fullName>
    </submittedName>
</protein>
<gene>
    <name evidence="2" type="ORF">HMN09_00354400</name>
</gene>
<keyword evidence="3" id="KW-1185">Reference proteome</keyword>
<dbReference type="Pfam" id="PF07985">
    <property type="entry name" value="SRR1"/>
    <property type="match status" value="1"/>
</dbReference>
<sequence>MSESVVVHPMNPRYRIRPHPGSVLHRRECHAHPGGDCSHLALHHVDGTWSDEERAAHPEWTWNLVYLCRDAAHSCVPACSFVSILSSPVRLCLIFHLSRPVARESSVADKIAYLHASADWDEHWLREPCFQLSADSELLLALNSRQVSLIQSSLSKIGRAYDDMKSSGYLDKLASFFGDVFSSSSAPPRPTSTFGAGFSGYDRLDPDGYDRAGYTMAEGHSSTDWEARTHYQIAYFVELGRIFQIPASLNVAYDPCYSIVDVVVLAALGIRGLTRTDAARPFLRIFTTPTLFYAPGAEQHTVGDAILRTPDSTQLLLQVGDVTWCLEPHEAVDGSGESYEGYPHDLIAAYVLSYKKVAIPAHRIEMKPGEAREAPAGENHLLQWIPVSQREAFEKRRGPAREPDIRMMYLPGGGQMIDD</sequence>
<evidence type="ECO:0000313" key="2">
    <source>
        <dbReference type="EMBL" id="KAF7318452.1"/>
    </source>
</evidence>
<accession>A0A8H6WI30</accession>
<name>A0A8H6WI30_MYCCL</name>
<dbReference type="EMBL" id="JACAZE010000004">
    <property type="protein sequence ID" value="KAF7318452.1"/>
    <property type="molecule type" value="Genomic_DNA"/>
</dbReference>
<evidence type="ECO:0000259" key="1">
    <source>
        <dbReference type="Pfam" id="PF07985"/>
    </source>
</evidence>
<dbReference type="InterPro" id="IPR012942">
    <property type="entry name" value="SRR1-like"/>
</dbReference>